<evidence type="ECO:0000259" key="1">
    <source>
        <dbReference type="Pfam" id="PF00534"/>
    </source>
</evidence>
<reference evidence="3 4" key="1">
    <citation type="journal article" date="2017" name="Int. J. Syst. Evol. Microbiol.">
        <title>Desulfovibrio senegalensis sp. nov., a mesophilic sulfate reducer isolated from marine sediment.</title>
        <authorList>
            <person name="Thioye A."/>
            <person name="Gam Z.B.A."/>
            <person name="Mbengue M."/>
            <person name="Cayol J.L."/>
            <person name="Joseph-Bartoli M."/>
            <person name="Toure-Kane C."/>
            <person name="Labat M."/>
        </authorList>
    </citation>
    <scope>NUCLEOTIDE SEQUENCE [LARGE SCALE GENOMIC DNA]</scope>
    <source>
        <strain evidence="3 4">DSM 101509</strain>
    </source>
</reference>
<dbReference type="InterPro" id="IPR028098">
    <property type="entry name" value="Glyco_trans_4-like_N"/>
</dbReference>
<comment type="caution">
    <text evidence="3">The sequence shown here is derived from an EMBL/GenBank/DDBJ whole genome shotgun (WGS) entry which is preliminary data.</text>
</comment>
<dbReference type="Pfam" id="PF00534">
    <property type="entry name" value="Glycos_transf_1"/>
    <property type="match status" value="1"/>
</dbReference>
<protein>
    <submittedName>
        <fullName evidence="3">Glycosyltransferase family 4 protein</fullName>
    </submittedName>
</protein>
<dbReference type="Pfam" id="PF13439">
    <property type="entry name" value="Glyco_transf_4"/>
    <property type="match status" value="1"/>
</dbReference>
<dbReference type="CDD" id="cd03801">
    <property type="entry name" value="GT4_PimA-like"/>
    <property type="match status" value="1"/>
</dbReference>
<dbReference type="InterPro" id="IPR001296">
    <property type="entry name" value="Glyco_trans_1"/>
</dbReference>
<dbReference type="OrthoDB" id="267270at2"/>
<dbReference type="SUPFAM" id="SSF53756">
    <property type="entry name" value="UDP-Glycosyltransferase/glycogen phosphorylase"/>
    <property type="match status" value="1"/>
</dbReference>
<dbReference type="EMBL" id="WAIE01000008">
    <property type="protein sequence ID" value="KAB1439057.1"/>
    <property type="molecule type" value="Genomic_DNA"/>
</dbReference>
<dbReference type="PANTHER" id="PTHR12526">
    <property type="entry name" value="GLYCOSYLTRANSFERASE"/>
    <property type="match status" value="1"/>
</dbReference>
<accession>A0A6N6N0U8</accession>
<dbReference type="Proteomes" id="UP000438699">
    <property type="component" value="Unassembled WGS sequence"/>
</dbReference>
<evidence type="ECO:0000313" key="4">
    <source>
        <dbReference type="Proteomes" id="UP000438699"/>
    </source>
</evidence>
<name>A0A6N6N0U8_9BACT</name>
<dbReference type="Gene3D" id="3.40.50.2000">
    <property type="entry name" value="Glycogen Phosphorylase B"/>
    <property type="match status" value="2"/>
</dbReference>
<dbReference type="PANTHER" id="PTHR12526:SF630">
    <property type="entry name" value="GLYCOSYLTRANSFERASE"/>
    <property type="match status" value="1"/>
</dbReference>
<keyword evidence="3" id="KW-0808">Transferase</keyword>
<sequence>MNPSDTQQKTLGMVLKGFPRISETFISNELRLLETMGFRIHIFSMRCPRESFSHDSVKEIKAGVTYLPETMTKGLPALLWHTFMLMLERPGRFFSGLRMLGKRFALAPKKYTWLKHFMQAAFLVRKAKGLNLGHIHAHFAHTPATVGLYAAHFEGVPFSFTAHAKDIYTQAPERIMDKIDAASFLVTCTQYNKRHLEEVVRSAKPVHCVYHGINLDLFSCNGRPAKASAPYSIMTVARFVPKKGLDIILRALARLREKGVDFRYTLLGDGALRDEIKAQVRDLGLQDVVDMPGTVTHDAVIERFRTADIFVLGCRQAADGDRDGIPNVVAESMAMGVPVAATNISGVPELVEHEQTGLLCESESVDDMEAAIERLLTDADLRARVIPAARAKVEAVFNNKELIRDLGEIYKSHGVPCGE</sequence>
<keyword evidence="4" id="KW-1185">Reference proteome</keyword>
<evidence type="ECO:0000259" key="2">
    <source>
        <dbReference type="Pfam" id="PF13439"/>
    </source>
</evidence>
<dbReference type="AlphaFoldDB" id="A0A6N6N0U8"/>
<organism evidence="3 4">
    <name type="scientific">Pseudodesulfovibrio senegalensis</name>
    <dbReference type="NCBI Taxonomy" id="1721087"/>
    <lineage>
        <taxon>Bacteria</taxon>
        <taxon>Pseudomonadati</taxon>
        <taxon>Thermodesulfobacteriota</taxon>
        <taxon>Desulfovibrionia</taxon>
        <taxon>Desulfovibrionales</taxon>
        <taxon>Desulfovibrionaceae</taxon>
    </lineage>
</organism>
<feature type="domain" description="Glycosyl transferase family 1" evidence="1">
    <location>
        <begin position="228"/>
        <end position="391"/>
    </location>
</feature>
<evidence type="ECO:0000313" key="3">
    <source>
        <dbReference type="EMBL" id="KAB1439057.1"/>
    </source>
</evidence>
<proteinExistence type="predicted"/>
<dbReference type="RefSeq" id="WP_151151843.1">
    <property type="nucleotide sequence ID" value="NZ_WAIE01000008.1"/>
</dbReference>
<dbReference type="GO" id="GO:0016757">
    <property type="term" value="F:glycosyltransferase activity"/>
    <property type="evidence" value="ECO:0007669"/>
    <property type="project" value="InterPro"/>
</dbReference>
<gene>
    <name evidence="3" type="ORF">F8A88_14205</name>
</gene>
<feature type="domain" description="Glycosyltransferase subfamily 4-like N-terminal" evidence="2">
    <location>
        <begin position="70"/>
        <end position="216"/>
    </location>
</feature>